<organism evidence="11 12">
    <name type="scientific">Mytilus edulis</name>
    <name type="common">Blue mussel</name>
    <dbReference type="NCBI Taxonomy" id="6550"/>
    <lineage>
        <taxon>Eukaryota</taxon>
        <taxon>Metazoa</taxon>
        <taxon>Spiralia</taxon>
        <taxon>Lophotrochozoa</taxon>
        <taxon>Mollusca</taxon>
        <taxon>Bivalvia</taxon>
        <taxon>Autobranchia</taxon>
        <taxon>Pteriomorphia</taxon>
        <taxon>Mytilida</taxon>
        <taxon>Mytiloidea</taxon>
        <taxon>Mytilidae</taxon>
        <taxon>Mytilinae</taxon>
        <taxon>Mytilus</taxon>
    </lineage>
</organism>
<feature type="repeat" description="Solcar" evidence="9">
    <location>
        <begin position="1"/>
        <end position="97"/>
    </location>
</feature>
<evidence type="ECO:0000256" key="4">
    <source>
        <dbReference type="ARBA" id="ARBA00022737"/>
    </source>
</evidence>
<evidence type="ECO:0000256" key="6">
    <source>
        <dbReference type="ARBA" id="ARBA00022989"/>
    </source>
</evidence>
<keyword evidence="10" id="KW-0813">Transport</keyword>
<evidence type="ECO:0000256" key="1">
    <source>
        <dbReference type="ARBA" id="ARBA00004374"/>
    </source>
</evidence>
<evidence type="ECO:0000256" key="10">
    <source>
        <dbReference type="RuleBase" id="RU000488"/>
    </source>
</evidence>
<keyword evidence="4" id="KW-0677">Repeat</keyword>
<dbReference type="AlphaFoldDB" id="A0A8S3QQS7"/>
<dbReference type="OrthoDB" id="10253709at2759"/>
<proteinExistence type="inferred from homology"/>
<comment type="caution">
    <text evidence="11">The sequence shown here is derived from an EMBL/GenBank/DDBJ whole genome shotgun (WGS) entry which is preliminary data.</text>
</comment>
<protein>
    <submittedName>
        <fullName evidence="11">MTCH</fullName>
    </submittedName>
</protein>
<evidence type="ECO:0000256" key="8">
    <source>
        <dbReference type="ARBA" id="ARBA00023136"/>
    </source>
</evidence>
<keyword evidence="3 9" id="KW-0812">Transmembrane</keyword>
<dbReference type="PANTHER" id="PTHR10780">
    <property type="entry name" value="MITOCHONDRIAL CARRIER HOMOLOG"/>
    <property type="match status" value="1"/>
</dbReference>
<dbReference type="Proteomes" id="UP000683360">
    <property type="component" value="Unassembled WGS sequence"/>
</dbReference>
<accession>A0A8S3QQS7</accession>
<dbReference type="Gene3D" id="1.50.40.10">
    <property type="entry name" value="Mitochondrial carrier domain"/>
    <property type="match status" value="1"/>
</dbReference>
<comment type="similarity">
    <text evidence="2 10">Belongs to the mitochondrial carrier (TC 2.A.29) family.</text>
</comment>
<dbReference type="Pfam" id="PF00153">
    <property type="entry name" value="Mito_carr"/>
    <property type="match status" value="2"/>
</dbReference>
<gene>
    <name evidence="11" type="ORF">MEDL_12121</name>
</gene>
<dbReference type="SUPFAM" id="SSF103506">
    <property type="entry name" value="Mitochondrial carrier"/>
    <property type="match status" value="1"/>
</dbReference>
<dbReference type="GO" id="GO:0005741">
    <property type="term" value="C:mitochondrial outer membrane"/>
    <property type="evidence" value="ECO:0007669"/>
    <property type="project" value="UniProtKB-SubCell"/>
</dbReference>
<name>A0A8S3QQS7_MYTED</name>
<evidence type="ECO:0000313" key="12">
    <source>
        <dbReference type="Proteomes" id="UP000683360"/>
    </source>
</evidence>
<evidence type="ECO:0000256" key="2">
    <source>
        <dbReference type="ARBA" id="ARBA00006375"/>
    </source>
</evidence>
<keyword evidence="6" id="KW-1133">Transmembrane helix</keyword>
<sequence length="303" mass="33662">MAAQYVASAGLTAVFHPIGYAKVLIQLGHEPLDPGLTKTWFGLGKEKFCYPNIFKYIGHIYKTDGFLGLYRGVGPRILSGFVGNYVDKIVLKAVKGQRLGAKSEPTEEANDELIVWCKTFFKQTSEEVLAKCCGVLASQPLHVIMIRQMAQFVGGETEYNSIFSSVTEIYHNDGIFGYFAGLAPRVIGEMLLIFVSNFVSQLFNKYFVEDKELQTYCGAGFGLLFGQFTYPFQLASNVMAVNKAGLVVSRYPFMDNYTSWVDCMLSLRGRGLSHRGSAMFFRYVKGDTGISPSVFVAGSKQFK</sequence>
<evidence type="ECO:0000313" key="11">
    <source>
        <dbReference type="EMBL" id="CAG2197299.1"/>
    </source>
</evidence>
<comment type="subcellular location">
    <subcellularLocation>
        <location evidence="1">Mitochondrion outer membrane</location>
        <topology evidence="1">Multi-pass membrane protein</topology>
    </subcellularLocation>
</comment>
<evidence type="ECO:0000256" key="3">
    <source>
        <dbReference type="ARBA" id="ARBA00022692"/>
    </source>
</evidence>
<keyword evidence="5" id="KW-1000">Mitochondrion outer membrane</keyword>
<feature type="repeat" description="Solcar" evidence="9">
    <location>
        <begin position="118"/>
        <end position="206"/>
    </location>
</feature>
<evidence type="ECO:0000256" key="9">
    <source>
        <dbReference type="PROSITE-ProRule" id="PRU00282"/>
    </source>
</evidence>
<keyword evidence="8 9" id="KW-0472">Membrane</keyword>
<dbReference type="InterPro" id="IPR023395">
    <property type="entry name" value="MCP_dom_sf"/>
</dbReference>
<dbReference type="EMBL" id="CAJPWZ010000644">
    <property type="protein sequence ID" value="CAG2197299.1"/>
    <property type="molecule type" value="Genomic_DNA"/>
</dbReference>
<dbReference type="PANTHER" id="PTHR10780:SF18">
    <property type="entry name" value="LD43650P"/>
    <property type="match status" value="1"/>
</dbReference>
<keyword evidence="12" id="KW-1185">Reference proteome</keyword>
<evidence type="ECO:0000256" key="7">
    <source>
        <dbReference type="ARBA" id="ARBA00023128"/>
    </source>
</evidence>
<evidence type="ECO:0000256" key="5">
    <source>
        <dbReference type="ARBA" id="ARBA00022787"/>
    </source>
</evidence>
<dbReference type="PROSITE" id="PS50920">
    <property type="entry name" value="SOLCAR"/>
    <property type="match status" value="2"/>
</dbReference>
<keyword evidence="7" id="KW-0496">Mitochondrion</keyword>
<reference evidence="11" key="1">
    <citation type="submission" date="2021-03" db="EMBL/GenBank/DDBJ databases">
        <authorList>
            <person name="Bekaert M."/>
        </authorList>
    </citation>
    <scope>NUCLEOTIDE SEQUENCE</scope>
</reference>
<dbReference type="InterPro" id="IPR018108">
    <property type="entry name" value="MCP_transmembrane"/>
</dbReference>